<organism evidence="1 2">
    <name type="scientific">Algoriphagus hitonicola</name>
    <dbReference type="NCBI Taxonomy" id="435880"/>
    <lineage>
        <taxon>Bacteria</taxon>
        <taxon>Pseudomonadati</taxon>
        <taxon>Bacteroidota</taxon>
        <taxon>Cytophagia</taxon>
        <taxon>Cytophagales</taxon>
        <taxon>Cyclobacteriaceae</taxon>
        <taxon>Algoriphagus</taxon>
    </lineage>
</organism>
<dbReference type="InterPro" id="IPR013785">
    <property type="entry name" value="Aldolase_TIM"/>
</dbReference>
<dbReference type="SUPFAM" id="SSF51445">
    <property type="entry name" value="(Trans)glycosidases"/>
    <property type="match status" value="1"/>
</dbReference>
<dbReference type="RefSeq" id="WP_143189497.1">
    <property type="nucleotide sequence ID" value="NZ_FOPC01000005.1"/>
</dbReference>
<dbReference type="Gene3D" id="3.20.20.70">
    <property type="entry name" value="Aldolase class I"/>
    <property type="match status" value="1"/>
</dbReference>
<evidence type="ECO:0008006" key="3">
    <source>
        <dbReference type="Google" id="ProtNLM"/>
    </source>
</evidence>
<gene>
    <name evidence="1" type="ORF">SAMN04487988_105109</name>
</gene>
<dbReference type="AlphaFoldDB" id="A0A1I2SWY2"/>
<accession>A0A1I2SWY2</accession>
<evidence type="ECO:0000313" key="2">
    <source>
        <dbReference type="Proteomes" id="UP000199642"/>
    </source>
</evidence>
<sequence length="709" mass="82397">MIPSFYEGLYFGKIKLVFFCVLFINFRSSLSFTVSKDSIYNFTYQEATASLKNDILKLTTGKVERTLLWTDMGFRTIGLLDIENKIEWADLKSNHLSDWENPLKEGLKYRGFIKNVKFTVSNDESFSSNHLLVSILIGYGDLLEIKYVSRLYPKASGIYTHLEIRKLKEDTELSYALDNTFKEYYGSTQLQKSIRSEYIPIDFSKPTDRMYWGYRNDPGHTVNTFSMLREEKFAGFPLFQAEWNNWASGMVVSKDNFSLTVIKQSSKTSNNSGHETGQFFSSQNGLEVTGWGLKPEEITQEFRSTWPTWIIVSSGDQPSRQLSIKSFDRSVFPIDLDRDAVTIIDTWGSDFREDNPTKLFGRENSHFDVVSKEIVNASTLGIDIVRIDDGWQNGKTFTTNNWYPNKDMGYADDWRNVKELADAHNVGLGLWANIRMISRDELFKIQKDLEPKTWKFDFDLIHNWETFDQRMRLARNLVKSSGFKTQIAWCPEYNDSRYGWYSKARSVGPMFFQNIQNNLPEHVIYVPYVSLRHHWNFSKYYNLNKLQCNIQNPALTNKNLSDAQFHDIGYATAISLAGAPVYFMLTQLLTDRQMAKTKELLEFYNAEKREMFSTFVFPLGNEPDNKSWTGFQLHNPEKNSGYFLIFRELHSSESSKELNVYFLDEKKYQITDLISGNQPSPSQGKGDIMEIEIPEVASFRFLRYKIVEN</sequence>
<dbReference type="EMBL" id="FOPC01000005">
    <property type="protein sequence ID" value="SFG57244.1"/>
    <property type="molecule type" value="Genomic_DNA"/>
</dbReference>
<dbReference type="Proteomes" id="UP000199642">
    <property type="component" value="Unassembled WGS sequence"/>
</dbReference>
<proteinExistence type="predicted"/>
<dbReference type="STRING" id="435880.SAMN04487988_105109"/>
<name>A0A1I2SWY2_9BACT</name>
<protein>
    <recommendedName>
        <fullName evidence="3">Alpha-galactosidase</fullName>
    </recommendedName>
</protein>
<keyword evidence="2" id="KW-1185">Reference proteome</keyword>
<reference evidence="2" key="1">
    <citation type="submission" date="2016-10" db="EMBL/GenBank/DDBJ databases">
        <authorList>
            <person name="Varghese N."/>
            <person name="Submissions S."/>
        </authorList>
    </citation>
    <scope>NUCLEOTIDE SEQUENCE [LARGE SCALE GENOMIC DNA]</scope>
    <source>
        <strain evidence="2">DSM 19315</strain>
    </source>
</reference>
<dbReference type="InterPro" id="IPR017853">
    <property type="entry name" value="GH"/>
</dbReference>
<evidence type="ECO:0000313" key="1">
    <source>
        <dbReference type="EMBL" id="SFG57244.1"/>
    </source>
</evidence>
<dbReference type="OrthoDB" id="9779211at2"/>